<comment type="caution">
    <text evidence="1">The sequence shown here is derived from an EMBL/GenBank/DDBJ whole genome shotgun (WGS) entry which is preliminary data.</text>
</comment>
<dbReference type="InterPro" id="IPR036561">
    <property type="entry name" value="MAM33_sf"/>
</dbReference>
<dbReference type="Gene3D" id="3.10.280.10">
    <property type="entry name" value="Mitochondrial glycoprotein"/>
    <property type="match status" value="1"/>
</dbReference>
<sequence>MSLNKLIRTAASRLVPFAVRAPAGSRWCSHRHYISAFSAADNFRVKDLASPRSFPSVLHHYSTEISSDESLLKRVEYEIECANDSYSVAEDEEEVPEGFPFKIENRIGSEIVTLTREYQGETISVEVYMPSLVTGDEGDDDGAPNQSSIPLVVKTYKRSGPYLEFGCTAYPDEIVIDSLSVKDPENSEDQIAYEGPDFGDLDENLQKALHRYLEIRGIKASTTNFLHGYMINKDTIEYVEWLKKIQKFLRK</sequence>
<accession>A0ABD1FXX5</accession>
<name>A0ABD1FXX5_SALDI</name>
<dbReference type="Pfam" id="PF02330">
    <property type="entry name" value="MAM33"/>
    <property type="match status" value="1"/>
</dbReference>
<protein>
    <recommendedName>
        <fullName evidence="3">Mitochondrial glycoprotein</fullName>
    </recommendedName>
</protein>
<evidence type="ECO:0008006" key="3">
    <source>
        <dbReference type="Google" id="ProtNLM"/>
    </source>
</evidence>
<dbReference type="Proteomes" id="UP001567538">
    <property type="component" value="Unassembled WGS sequence"/>
</dbReference>
<gene>
    <name evidence="1" type="ORF">AAHA92_28340</name>
</gene>
<keyword evidence="2" id="KW-1185">Reference proteome</keyword>
<dbReference type="InterPro" id="IPR003428">
    <property type="entry name" value="MAM33"/>
</dbReference>
<dbReference type="PANTHER" id="PTHR10826">
    <property type="entry name" value="COMPLEMENT COMPONENT 1"/>
    <property type="match status" value="1"/>
</dbReference>
<dbReference type="PANTHER" id="PTHR10826:SF41">
    <property type="entry name" value="MITOCHONDRIAL GLYCOPROTEIN FAMILY PROTEIN"/>
    <property type="match status" value="1"/>
</dbReference>
<evidence type="ECO:0000313" key="2">
    <source>
        <dbReference type="Proteomes" id="UP001567538"/>
    </source>
</evidence>
<dbReference type="EMBL" id="JBEAFC010000011">
    <property type="protein sequence ID" value="KAL1535578.1"/>
    <property type="molecule type" value="Genomic_DNA"/>
</dbReference>
<dbReference type="SUPFAM" id="SSF54529">
    <property type="entry name" value="Mitochondrial glycoprotein MAM33-like"/>
    <property type="match status" value="1"/>
</dbReference>
<organism evidence="1 2">
    <name type="scientific">Salvia divinorum</name>
    <name type="common">Maria pastora</name>
    <name type="synonym">Diviner's sage</name>
    <dbReference type="NCBI Taxonomy" id="28513"/>
    <lineage>
        <taxon>Eukaryota</taxon>
        <taxon>Viridiplantae</taxon>
        <taxon>Streptophyta</taxon>
        <taxon>Embryophyta</taxon>
        <taxon>Tracheophyta</taxon>
        <taxon>Spermatophyta</taxon>
        <taxon>Magnoliopsida</taxon>
        <taxon>eudicotyledons</taxon>
        <taxon>Gunneridae</taxon>
        <taxon>Pentapetalae</taxon>
        <taxon>asterids</taxon>
        <taxon>lamiids</taxon>
        <taxon>Lamiales</taxon>
        <taxon>Lamiaceae</taxon>
        <taxon>Nepetoideae</taxon>
        <taxon>Mentheae</taxon>
        <taxon>Salviinae</taxon>
        <taxon>Salvia</taxon>
        <taxon>Salvia subgen. Calosphace</taxon>
    </lineage>
</organism>
<proteinExistence type="predicted"/>
<dbReference type="AlphaFoldDB" id="A0ABD1FXX5"/>
<reference evidence="1 2" key="1">
    <citation type="submission" date="2024-06" db="EMBL/GenBank/DDBJ databases">
        <title>A chromosome level genome sequence of Diviner's sage (Salvia divinorum).</title>
        <authorList>
            <person name="Ford S.A."/>
            <person name="Ro D.-K."/>
            <person name="Ness R.W."/>
            <person name="Phillips M.A."/>
        </authorList>
    </citation>
    <scope>NUCLEOTIDE SEQUENCE [LARGE SCALE GENOMIC DNA]</scope>
    <source>
        <strain evidence="1">SAF-2024a</strain>
        <tissue evidence="1">Leaf</tissue>
    </source>
</reference>
<evidence type="ECO:0000313" key="1">
    <source>
        <dbReference type="EMBL" id="KAL1535578.1"/>
    </source>
</evidence>